<dbReference type="Pfam" id="PF06505">
    <property type="entry name" value="XylR_N"/>
    <property type="match status" value="1"/>
</dbReference>
<evidence type="ECO:0000313" key="2">
    <source>
        <dbReference type="EMBL" id="MBU2691752.1"/>
    </source>
</evidence>
<dbReference type="Proteomes" id="UP000777784">
    <property type="component" value="Unassembled WGS sequence"/>
</dbReference>
<proteinExistence type="predicted"/>
<dbReference type="InterPro" id="IPR004096">
    <property type="entry name" value="V4R"/>
</dbReference>
<feature type="domain" description="4-vinyl reductase 4VR" evidence="1">
    <location>
        <begin position="118"/>
        <end position="180"/>
    </location>
</feature>
<dbReference type="InterPro" id="IPR024096">
    <property type="entry name" value="NO_sig/Golgi_transp_ligand-bd"/>
</dbReference>
<dbReference type="InterPro" id="IPR010523">
    <property type="entry name" value="XylR_N"/>
</dbReference>
<dbReference type="Pfam" id="PF02830">
    <property type="entry name" value="V4R"/>
    <property type="match status" value="1"/>
</dbReference>
<comment type="caution">
    <text evidence="2">The sequence shown here is derived from an EMBL/GenBank/DDBJ whole genome shotgun (WGS) entry which is preliminary data.</text>
</comment>
<reference evidence="2" key="1">
    <citation type="submission" date="2021-05" db="EMBL/GenBank/DDBJ databases">
        <title>Energy efficiency and biological interactions define the core microbiome of deep oligotrophic groundwater.</title>
        <authorList>
            <person name="Mehrshad M."/>
            <person name="Lopez-Fernandez M."/>
            <person name="Bell E."/>
            <person name="Bernier-Latmani R."/>
            <person name="Bertilsson S."/>
            <person name="Dopson M."/>
        </authorList>
    </citation>
    <scope>NUCLEOTIDE SEQUENCE</scope>
    <source>
        <strain evidence="2">Modern_marine.mb.64</strain>
    </source>
</reference>
<evidence type="ECO:0000259" key="1">
    <source>
        <dbReference type="SMART" id="SM00989"/>
    </source>
</evidence>
<evidence type="ECO:0000313" key="3">
    <source>
        <dbReference type="Proteomes" id="UP000777784"/>
    </source>
</evidence>
<protein>
    <submittedName>
        <fullName evidence="2">XylR N-terminal domain-containing protein</fullName>
    </submittedName>
</protein>
<gene>
    <name evidence="2" type="ORF">KJ970_12570</name>
</gene>
<dbReference type="SUPFAM" id="SSF111126">
    <property type="entry name" value="Ligand-binding domain in the NO signalling and Golgi transport"/>
    <property type="match status" value="1"/>
</dbReference>
<organism evidence="2 3">
    <name type="scientific">Eiseniibacteriota bacterium</name>
    <dbReference type="NCBI Taxonomy" id="2212470"/>
    <lineage>
        <taxon>Bacteria</taxon>
        <taxon>Candidatus Eiseniibacteriota</taxon>
    </lineage>
</organism>
<dbReference type="EMBL" id="JAHJDP010000074">
    <property type="protein sequence ID" value="MBU2691752.1"/>
    <property type="molecule type" value="Genomic_DNA"/>
</dbReference>
<dbReference type="AlphaFoldDB" id="A0A948RZ07"/>
<dbReference type="Gene3D" id="3.30.1380.20">
    <property type="entry name" value="Trafficking protein particle complex subunit 3"/>
    <property type="match status" value="1"/>
</dbReference>
<dbReference type="SMART" id="SM00989">
    <property type="entry name" value="V4R"/>
    <property type="match status" value="1"/>
</dbReference>
<sequence length="209" mass="23868">MKATDFNLARNLEFNFKTGITKFEDSRLVIFDTNAIGLLRQLIVLELGLERARDLFLKFGFQNGFSDFLQMKVNYEFENEMELLASGPVIHTWEGIVQATPAEINFDREKGEFLFTGIWTNSYEAEQHLCFNPPVKDPVCWTLMGYASGWCTAFFGDLLIAIEPACVGMGDDHCEWKIQPPGVWGDEAKPYLKAYQQIYRGIRDGRKAA</sequence>
<name>A0A948RZ07_UNCEI</name>
<accession>A0A948RZ07</accession>